<evidence type="ECO:0000313" key="1">
    <source>
        <dbReference type="EMBL" id="KGT81372.1"/>
    </source>
</evidence>
<protein>
    <recommendedName>
        <fullName evidence="3">Antibiotic biosynthesis monooxygenase</fullName>
    </recommendedName>
</protein>
<evidence type="ECO:0000313" key="2">
    <source>
        <dbReference type="Proteomes" id="UP000030377"/>
    </source>
</evidence>
<accession>A0A0A3Y3R5</accession>
<name>A0A0A3Y3R5_BRAJP</name>
<proteinExistence type="predicted"/>
<gene>
    <name evidence="1" type="ORF">MA20_01055</name>
</gene>
<reference evidence="1 2" key="1">
    <citation type="submission" date="2014-09" db="EMBL/GenBank/DDBJ databases">
        <title>Draft genome of Bradyrhizobium japonicum Is-34.</title>
        <authorList>
            <person name="Tsurumaru H."/>
            <person name="Yamakawa T."/>
            <person name="Hashimoto S."/>
            <person name="Okizaki K."/>
            <person name="Kanesaki Y."/>
            <person name="Yoshikawa H."/>
            <person name="Yajima S."/>
        </authorList>
    </citation>
    <scope>NUCLEOTIDE SEQUENCE [LARGE SCALE GENOMIC DNA]</scope>
    <source>
        <strain evidence="1 2">Is-34</strain>
    </source>
</reference>
<dbReference type="Proteomes" id="UP000030377">
    <property type="component" value="Unassembled WGS sequence"/>
</dbReference>
<sequence length="225" mass="24682">MPLAGQGMLLTSMNIDVPDEADFNRWYDREHLEERVAIEGFLEARRYVAHAANPKYLSLYSTATLDVLDSPAYRARLANQTEWSRRTMAHFKNMLRVVARITISKGTGRGAALGVVRLRPSTDNAGTWRDALHEKLTPGEREGIISMHLLESEPELSGATADIPAVHNEGARDWFVLIDGTHVGAVSAVIAERFTGPAASPFPLPVSVGTYSLMWDLAKSDIAPG</sequence>
<dbReference type="AlphaFoldDB" id="A0A0A3Y3R5"/>
<dbReference type="STRING" id="375.BKD09_RS12455"/>
<dbReference type="EMBL" id="JRPN01000001">
    <property type="protein sequence ID" value="KGT81372.1"/>
    <property type="molecule type" value="Genomic_DNA"/>
</dbReference>
<organism evidence="1 2">
    <name type="scientific">Bradyrhizobium japonicum</name>
    <dbReference type="NCBI Taxonomy" id="375"/>
    <lineage>
        <taxon>Bacteria</taxon>
        <taxon>Pseudomonadati</taxon>
        <taxon>Pseudomonadota</taxon>
        <taxon>Alphaproteobacteria</taxon>
        <taxon>Hyphomicrobiales</taxon>
        <taxon>Nitrobacteraceae</taxon>
        <taxon>Bradyrhizobium</taxon>
    </lineage>
</organism>
<dbReference type="RefSeq" id="WP_028156248.1">
    <property type="nucleotide sequence ID" value="NZ_JANUDC010000001.1"/>
</dbReference>
<comment type="caution">
    <text evidence="1">The sequence shown here is derived from an EMBL/GenBank/DDBJ whole genome shotgun (WGS) entry which is preliminary data.</text>
</comment>
<evidence type="ECO:0008006" key="3">
    <source>
        <dbReference type="Google" id="ProtNLM"/>
    </source>
</evidence>
<dbReference type="eggNOG" id="ENOG5032SHA">
    <property type="taxonomic scope" value="Bacteria"/>
</dbReference>